<sequence length="50" mass="5878">MESLVVTRTSVPVGRFPLLLFCEQPKFWYFLLISLLMIMVNRTNREGFSP</sequence>
<protein>
    <submittedName>
        <fullName evidence="1">Uncharacterized protein</fullName>
    </submittedName>
</protein>
<dbReference type="AlphaFoldDB" id="A0A2G9R659"/>
<reference evidence="1" key="1">
    <citation type="submission" date="2017-08" db="EMBL/GenBank/DDBJ databases">
        <title>Assembly of the North American Bullfrog Genome.</title>
        <authorList>
            <person name="Warren R.L."/>
            <person name="Vandervalk B.P."/>
            <person name="Kucuk E."/>
            <person name="Birol I."/>
            <person name="Helbing C."/>
            <person name="Pandoh P."/>
            <person name="Behsaz B."/>
            <person name="Mohamadi H."/>
            <person name="Chu J."/>
            <person name="Jackman S."/>
            <person name="Hammond S.A."/>
            <person name="Veldhoen N."/>
            <person name="Kirk H."/>
            <person name="Zhao Y."/>
            <person name="Coope R."/>
            <person name="Pleasance S."/>
            <person name="Moore R."/>
            <person name="Holt R."/>
        </authorList>
    </citation>
    <scope>NUCLEOTIDE SEQUENCE</scope>
    <source>
        <strain evidence="1">Bruno</strain>
        <tissue evidence="1">Liver</tissue>
    </source>
</reference>
<gene>
    <name evidence="1" type="ORF">AB205_0124830</name>
</gene>
<accession>A0A2G9R659</accession>
<name>A0A2G9R659_AQUCT</name>
<evidence type="ECO:0000313" key="1">
    <source>
        <dbReference type="EMBL" id="PIO23285.1"/>
    </source>
</evidence>
<organism evidence="1">
    <name type="scientific">Aquarana catesbeiana</name>
    <name type="common">American bullfrog</name>
    <name type="synonym">Rana catesbeiana</name>
    <dbReference type="NCBI Taxonomy" id="8400"/>
    <lineage>
        <taxon>Eukaryota</taxon>
        <taxon>Metazoa</taxon>
        <taxon>Chordata</taxon>
        <taxon>Craniata</taxon>
        <taxon>Vertebrata</taxon>
        <taxon>Euteleostomi</taxon>
        <taxon>Amphibia</taxon>
        <taxon>Batrachia</taxon>
        <taxon>Anura</taxon>
        <taxon>Neobatrachia</taxon>
        <taxon>Ranoidea</taxon>
        <taxon>Ranidae</taxon>
        <taxon>Aquarana</taxon>
    </lineage>
</organism>
<dbReference type="EMBL" id="KV960976">
    <property type="protein sequence ID" value="PIO23285.1"/>
    <property type="molecule type" value="Genomic_DNA"/>
</dbReference>
<proteinExistence type="predicted"/>